<evidence type="ECO:0008006" key="4">
    <source>
        <dbReference type="Google" id="ProtNLM"/>
    </source>
</evidence>
<dbReference type="OrthoDB" id="769821at2759"/>
<keyword evidence="3" id="KW-1185">Reference proteome</keyword>
<feature type="region of interest" description="Disordered" evidence="1">
    <location>
        <begin position="130"/>
        <end position="230"/>
    </location>
</feature>
<evidence type="ECO:0000313" key="2">
    <source>
        <dbReference type="EMBL" id="GER32787.1"/>
    </source>
</evidence>
<comment type="caution">
    <text evidence="2">The sequence shown here is derived from an EMBL/GenBank/DDBJ whole genome shotgun (WGS) entry which is preliminary data.</text>
</comment>
<accession>A0A5A7PKF4</accession>
<dbReference type="AlphaFoldDB" id="A0A5A7PKF4"/>
<evidence type="ECO:0000256" key="1">
    <source>
        <dbReference type="SAM" id="MobiDB-lite"/>
    </source>
</evidence>
<name>A0A5A7PKF4_STRAF</name>
<dbReference type="EMBL" id="BKCP01004628">
    <property type="protein sequence ID" value="GER32787.1"/>
    <property type="molecule type" value="Genomic_DNA"/>
</dbReference>
<proteinExistence type="predicted"/>
<feature type="compositionally biased region" description="Low complexity" evidence="1">
    <location>
        <begin position="168"/>
        <end position="180"/>
    </location>
</feature>
<gene>
    <name evidence="2" type="ORF">STAS_08879</name>
</gene>
<organism evidence="2 3">
    <name type="scientific">Striga asiatica</name>
    <name type="common">Asiatic witchweed</name>
    <name type="synonym">Buchnera asiatica</name>
    <dbReference type="NCBI Taxonomy" id="4170"/>
    <lineage>
        <taxon>Eukaryota</taxon>
        <taxon>Viridiplantae</taxon>
        <taxon>Streptophyta</taxon>
        <taxon>Embryophyta</taxon>
        <taxon>Tracheophyta</taxon>
        <taxon>Spermatophyta</taxon>
        <taxon>Magnoliopsida</taxon>
        <taxon>eudicotyledons</taxon>
        <taxon>Gunneridae</taxon>
        <taxon>Pentapetalae</taxon>
        <taxon>asterids</taxon>
        <taxon>lamiids</taxon>
        <taxon>Lamiales</taxon>
        <taxon>Orobanchaceae</taxon>
        <taxon>Buchnereae</taxon>
        <taxon>Striga</taxon>
    </lineage>
</organism>
<evidence type="ECO:0000313" key="3">
    <source>
        <dbReference type="Proteomes" id="UP000325081"/>
    </source>
</evidence>
<dbReference type="Proteomes" id="UP000325081">
    <property type="component" value="Unassembled WGS sequence"/>
</dbReference>
<sequence length="290" mass="31605">MAMGTERSKPLHNFTLPCDLRWGNQRFLRCMKVNSGGQISPNRRAGGNSSGSSDHHNHHLPIQQRRAAGDRERERDSDSSSRWFAGGSSRRFGYDDGGGIAATREKVMLDLQTAADKMRSAFFKDGGGLEEGEVSVSVPRPLPPPPPAASADGEVHRPWNLRTRRAAGRTATNGCTAAAGVRGLRVDAPRPNSGSSQMRSPAAAATQKSPIRRSDGGEAAAGGERERTKFSVALSKREIEEDFFSIAGHRPPRRPKKRPRTVQKQLDTLFPGLWLTEVTTDMYKVPEAAP</sequence>
<protein>
    <recommendedName>
        <fullName evidence="4">DUF1639 family protein</fullName>
    </recommendedName>
</protein>
<dbReference type="PANTHER" id="PTHR33130">
    <property type="entry name" value="PUTATIVE (DUF1639)-RELATED"/>
    <property type="match status" value="1"/>
</dbReference>
<feature type="compositionally biased region" description="Basic and acidic residues" evidence="1">
    <location>
        <begin position="67"/>
        <end position="79"/>
    </location>
</feature>
<feature type="region of interest" description="Disordered" evidence="1">
    <location>
        <begin position="35"/>
        <end position="88"/>
    </location>
</feature>
<dbReference type="InterPro" id="IPR012438">
    <property type="entry name" value="DUF1639"/>
</dbReference>
<dbReference type="PANTHER" id="PTHR33130:SF43">
    <property type="entry name" value="OS01G0688600 PROTEIN"/>
    <property type="match status" value="1"/>
</dbReference>
<dbReference type="Pfam" id="PF07797">
    <property type="entry name" value="DUF1639"/>
    <property type="match status" value="1"/>
</dbReference>
<reference evidence="3" key="1">
    <citation type="journal article" date="2019" name="Curr. Biol.">
        <title>Genome Sequence of Striga asiatica Provides Insight into the Evolution of Plant Parasitism.</title>
        <authorList>
            <person name="Yoshida S."/>
            <person name="Kim S."/>
            <person name="Wafula E.K."/>
            <person name="Tanskanen J."/>
            <person name="Kim Y.M."/>
            <person name="Honaas L."/>
            <person name="Yang Z."/>
            <person name="Spallek T."/>
            <person name="Conn C.E."/>
            <person name="Ichihashi Y."/>
            <person name="Cheong K."/>
            <person name="Cui S."/>
            <person name="Der J.P."/>
            <person name="Gundlach H."/>
            <person name="Jiao Y."/>
            <person name="Hori C."/>
            <person name="Ishida J.K."/>
            <person name="Kasahara H."/>
            <person name="Kiba T."/>
            <person name="Kim M.S."/>
            <person name="Koo N."/>
            <person name="Laohavisit A."/>
            <person name="Lee Y.H."/>
            <person name="Lumba S."/>
            <person name="McCourt P."/>
            <person name="Mortimer J.C."/>
            <person name="Mutuku J.M."/>
            <person name="Nomura T."/>
            <person name="Sasaki-Sekimoto Y."/>
            <person name="Seto Y."/>
            <person name="Wang Y."/>
            <person name="Wakatake T."/>
            <person name="Sakakibara H."/>
            <person name="Demura T."/>
            <person name="Yamaguchi S."/>
            <person name="Yoneyama K."/>
            <person name="Manabe R.I."/>
            <person name="Nelson D.C."/>
            <person name="Schulman A.H."/>
            <person name="Timko M.P."/>
            <person name="dePamphilis C.W."/>
            <person name="Choi D."/>
            <person name="Shirasu K."/>
        </authorList>
    </citation>
    <scope>NUCLEOTIDE SEQUENCE [LARGE SCALE GENOMIC DNA]</scope>
    <source>
        <strain evidence="3">cv. UVA1</strain>
    </source>
</reference>